<feature type="transmembrane region" description="Helical" evidence="1">
    <location>
        <begin position="248"/>
        <end position="267"/>
    </location>
</feature>
<feature type="transmembrane region" description="Helical" evidence="1">
    <location>
        <begin position="216"/>
        <end position="242"/>
    </location>
</feature>
<dbReference type="RefSeq" id="WP_186818439.1">
    <property type="nucleotide sequence ID" value="NZ_BJXA01000016.1"/>
</dbReference>
<evidence type="ECO:0000313" key="3">
    <source>
        <dbReference type="Proteomes" id="UP000321424"/>
    </source>
</evidence>
<organism evidence="2 3">
    <name type="scientific">Nocardia ninae NBRC 108245</name>
    <dbReference type="NCBI Taxonomy" id="1210091"/>
    <lineage>
        <taxon>Bacteria</taxon>
        <taxon>Bacillati</taxon>
        <taxon>Actinomycetota</taxon>
        <taxon>Actinomycetes</taxon>
        <taxon>Mycobacteriales</taxon>
        <taxon>Nocardiaceae</taxon>
        <taxon>Nocardia</taxon>
    </lineage>
</organism>
<keyword evidence="1" id="KW-0812">Transmembrane</keyword>
<dbReference type="EMBL" id="BJXA01000016">
    <property type="protein sequence ID" value="GEM38558.1"/>
    <property type="molecule type" value="Genomic_DNA"/>
</dbReference>
<keyword evidence="1" id="KW-0472">Membrane</keyword>
<reference evidence="2 3" key="1">
    <citation type="submission" date="2019-07" db="EMBL/GenBank/DDBJ databases">
        <title>Whole genome shotgun sequence of Nocardia ninae NBRC 108245.</title>
        <authorList>
            <person name="Hosoyama A."/>
            <person name="Uohara A."/>
            <person name="Ohji S."/>
            <person name="Ichikawa N."/>
        </authorList>
    </citation>
    <scope>NUCLEOTIDE SEQUENCE [LARGE SCALE GENOMIC DNA]</scope>
    <source>
        <strain evidence="2 3">NBRC 108245</strain>
    </source>
</reference>
<feature type="transmembrane region" description="Helical" evidence="1">
    <location>
        <begin position="158"/>
        <end position="180"/>
    </location>
</feature>
<sequence>MRHISFVERMKRFVGVDSSALLEAKAKQARITPVQEATAVPRPTTVSEFYVEKEFDDLGIEQLRGHTATGEAAAAKPAATAAGLDPARQTGHSLIGANWPIVTAARDRSSRLEAVLGPFAKRRRGSRWGYFVCLLLLLLGDIAGLGGAAISYGEVPALALMQATSASVATVLAGMVGTEFKYLKQAQERRNDNGTLPAELEPYRALLLGPLAGRKYVMAASIVAALIALFVAVGIFALRAAIEGQTSGYVFGALAIGIALGSWINSFRYADAVADKIEAARQDYRRELRAHARLARSLPLALAERFLEQARLIRLHHKFEGEAAHAQVMAAKYLALQQSPTVVGHGPAPSEIGRKPRFTLINPSHQDS</sequence>
<gene>
    <name evidence="2" type="ORF">NN4_30770</name>
</gene>
<accession>A0A511MEN5</accession>
<keyword evidence="3" id="KW-1185">Reference proteome</keyword>
<comment type="caution">
    <text evidence="2">The sequence shown here is derived from an EMBL/GenBank/DDBJ whole genome shotgun (WGS) entry which is preliminary data.</text>
</comment>
<keyword evidence="1" id="KW-1133">Transmembrane helix</keyword>
<dbReference type="Proteomes" id="UP000321424">
    <property type="component" value="Unassembled WGS sequence"/>
</dbReference>
<proteinExistence type="predicted"/>
<feature type="transmembrane region" description="Helical" evidence="1">
    <location>
        <begin position="128"/>
        <end position="152"/>
    </location>
</feature>
<name>A0A511MEN5_9NOCA</name>
<evidence type="ECO:0000256" key="1">
    <source>
        <dbReference type="SAM" id="Phobius"/>
    </source>
</evidence>
<dbReference type="AlphaFoldDB" id="A0A511MEN5"/>
<evidence type="ECO:0000313" key="2">
    <source>
        <dbReference type="EMBL" id="GEM38558.1"/>
    </source>
</evidence>
<protein>
    <submittedName>
        <fullName evidence="2">Uncharacterized protein</fullName>
    </submittedName>
</protein>